<gene>
    <name evidence="1" type="ORF">ACAOBT_LOCUS19149</name>
    <name evidence="2" type="ORF">ACAOBT_LOCUS25901</name>
</gene>
<proteinExistence type="predicted"/>
<evidence type="ECO:0000313" key="2">
    <source>
        <dbReference type="EMBL" id="CAH2000961.1"/>
    </source>
</evidence>
<dbReference type="Proteomes" id="UP001152888">
    <property type="component" value="Unassembled WGS sequence"/>
</dbReference>
<dbReference type="EMBL" id="CAKOFQ010007067">
    <property type="protein sequence ID" value="CAH1989639.1"/>
    <property type="molecule type" value="Genomic_DNA"/>
</dbReference>
<reference evidence="1" key="1">
    <citation type="submission" date="2022-03" db="EMBL/GenBank/DDBJ databases">
        <authorList>
            <person name="Sayadi A."/>
        </authorList>
    </citation>
    <scope>NUCLEOTIDE SEQUENCE</scope>
</reference>
<sequence length="27" mass="3418">MAKFYKFQYFRTNDETTKQMIIRTLRS</sequence>
<accession>A0A9P0LAW4</accession>
<dbReference type="EMBL" id="CAKOFQ010007431">
    <property type="protein sequence ID" value="CAH2000961.1"/>
    <property type="molecule type" value="Genomic_DNA"/>
</dbReference>
<evidence type="ECO:0000313" key="1">
    <source>
        <dbReference type="EMBL" id="CAH1989639.1"/>
    </source>
</evidence>
<evidence type="ECO:0000313" key="3">
    <source>
        <dbReference type="Proteomes" id="UP001152888"/>
    </source>
</evidence>
<protein>
    <submittedName>
        <fullName evidence="1">Uncharacterized protein</fullName>
    </submittedName>
</protein>
<keyword evidence="3" id="KW-1185">Reference proteome</keyword>
<organism evidence="1 3">
    <name type="scientific">Acanthoscelides obtectus</name>
    <name type="common">Bean weevil</name>
    <name type="synonym">Bruchus obtectus</name>
    <dbReference type="NCBI Taxonomy" id="200917"/>
    <lineage>
        <taxon>Eukaryota</taxon>
        <taxon>Metazoa</taxon>
        <taxon>Ecdysozoa</taxon>
        <taxon>Arthropoda</taxon>
        <taxon>Hexapoda</taxon>
        <taxon>Insecta</taxon>
        <taxon>Pterygota</taxon>
        <taxon>Neoptera</taxon>
        <taxon>Endopterygota</taxon>
        <taxon>Coleoptera</taxon>
        <taxon>Polyphaga</taxon>
        <taxon>Cucujiformia</taxon>
        <taxon>Chrysomeloidea</taxon>
        <taxon>Chrysomelidae</taxon>
        <taxon>Bruchinae</taxon>
        <taxon>Bruchini</taxon>
        <taxon>Acanthoscelides</taxon>
    </lineage>
</organism>
<comment type="caution">
    <text evidence="1">The sequence shown here is derived from an EMBL/GenBank/DDBJ whole genome shotgun (WGS) entry which is preliminary data.</text>
</comment>
<dbReference type="AlphaFoldDB" id="A0A9P0LAW4"/>
<name>A0A9P0LAW4_ACAOB</name>